<gene>
    <name evidence="2" type="ORF">Pma05_11810</name>
</gene>
<dbReference type="EMBL" id="BONX01000007">
    <property type="protein sequence ID" value="GIG94608.1"/>
    <property type="molecule type" value="Genomic_DNA"/>
</dbReference>
<organism evidence="2 3">
    <name type="scientific">Plantactinospora mayteni</name>
    <dbReference type="NCBI Taxonomy" id="566021"/>
    <lineage>
        <taxon>Bacteria</taxon>
        <taxon>Bacillati</taxon>
        <taxon>Actinomycetota</taxon>
        <taxon>Actinomycetes</taxon>
        <taxon>Micromonosporales</taxon>
        <taxon>Micromonosporaceae</taxon>
        <taxon>Plantactinospora</taxon>
    </lineage>
</organism>
<dbReference type="Proteomes" id="UP000621500">
    <property type="component" value="Unassembled WGS sequence"/>
</dbReference>
<keyword evidence="1" id="KW-1133">Transmembrane helix</keyword>
<comment type="caution">
    <text evidence="2">The sequence shown here is derived from an EMBL/GenBank/DDBJ whole genome shotgun (WGS) entry which is preliminary data.</text>
</comment>
<keyword evidence="1" id="KW-0472">Membrane</keyword>
<evidence type="ECO:0000256" key="1">
    <source>
        <dbReference type="SAM" id="Phobius"/>
    </source>
</evidence>
<name>A0ABQ4EIQ3_9ACTN</name>
<protein>
    <recommendedName>
        <fullName evidence="4">Pilus assembly protein TadE</fullName>
    </recommendedName>
</protein>
<evidence type="ECO:0000313" key="2">
    <source>
        <dbReference type="EMBL" id="GIG94608.1"/>
    </source>
</evidence>
<evidence type="ECO:0000313" key="3">
    <source>
        <dbReference type="Proteomes" id="UP000621500"/>
    </source>
</evidence>
<keyword evidence="1" id="KW-0812">Transmembrane</keyword>
<feature type="transmembrane region" description="Helical" evidence="1">
    <location>
        <begin position="20"/>
        <end position="38"/>
    </location>
</feature>
<evidence type="ECO:0008006" key="4">
    <source>
        <dbReference type="Google" id="ProtNLM"/>
    </source>
</evidence>
<reference evidence="2 3" key="1">
    <citation type="submission" date="2021-01" db="EMBL/GenBank/DDBJ databases">
        <title>Whole genome shotgun sequence of Plantactinospora mayteni NBRC 109088.</title>
        <authorList>
            <person name="Komaki H."/>
            <person name="Tamura T."/>
        </authorList>
    </citation>
    <scope>NUCLEOTIDE SEQUENCE [LARGE SCALE GENOMIC DNA]</scope>
    <source>
        <strain evidence="2 3">NBRC 109088</strain>
    </source>
</reference>
<sequence>MTPKRASGTVSDRGSVSAEMVVLATPFMILVAVFLIFCGRAASAVIDVESAAAAAARAAADAPTPAGAVTAAKDAVTATTAGSAWTCTTSTNTAQHDRGGQVSVTVTCVVPMSDLGLPVGASKTVHGTATEPIATYKADT</sequence>
<accession>A0ABQ4EIQ3</accession>
<keyword evidence="3" id="KW-1185">Reference proteome</keyword>
<proteinExistence type="predicted"/>